<comment type="function">
    <text evidence="12 16">F(1)F(0) ATP synthase produces ATP from ADP in the presence of a proton or sodium gradient. F-type ATPases consist of two structural domains, F(1) containing the extramembraneous catalytic core and F(0) containing the membrane proton channel, linked together by a central stalk and a peripheral stalk. During catalysis, ATP synthesis in the catalytic domain of F(1) is coupled via a rotary mechanism of the central stalk subunits to proton translocation.</text>
</comment>
<evidence type="ECO:0000256" key="4">
    <source>
        <dbReference type="ARBA" id="ARBA00022519"/>
    </source>
</evidence>
<dbReference type="SUPFAM" id="SSF81573">
    <property type="entry name" value="F1F0 ATP synthase subunit B, membrane domain"/>
    <property type="match status" value="1"/>
</dbReference>
<accession>A0A369CHR2</accession>
<evidence type="ECO:0000256" key="14">
    <source>
        <dbReference type="ARBA" id="ARBA00026054"/>
    </source>
</evidence>
<evidence type="ECO:0000256" key="3">
    <source>
        <dbReference type="ARBA" id="ARBA00022475"/>
    </source>
</evidence>
<reference evidence="18 19" key="1">
    <citation type="submission" date="2018-07" db="EMBL/GenBank/DDBJ databases">
        <title>Genomic Encyclopedia of Type Strains, Phase IV (KMG-IV): sequencing the most valuable type-strain genomes for metagenomic binning, comparative biology and taxonomic classification.</title>
        <authorList>
            <person name="Goeker M."/>
        </authorList>
    </citation>
    <scope>NUCLEOTIDE SEQUENCE [LARGE SCALE GENOMIC DNA]</scope>
    <source>
        <strain evidence="18 19">DSM 26407</strain>
    </source>
</reference>
<gene>
    <name evidence="16" type="primary">atpF</name>
    <name evidence="18" type="ORF">DFQ59_101116</name>
</gene>
<evidence type="ECO:0000256" key="2">
    <source>
        <dbReference type="ARBA" id="ARBA00022448"/>
    </source>
</evidence>
<evidence type="ECO:0000313" key="19">
    <source>
        <dbReference type="Proteomes" id="UP000252707"/>
    </source>
</evidence>
<organism evidence="18 19">
    <name type="scientific">Thioalbus denitrificans</name>
    <dbReference type="NCBI Taxonomy" id="547122"/>
    <lineage>
        <taxon>Bacteria</taxon>
        <taxon>Pseudomonadati</taxon>
        <taxon>Pseudomonadota</taxon>
        <taxon>Gammaproteobacteria</taxon>
        <taxon>Chromatiales</taxon>
        <taxon>Ectothiorhodospiraceae</taxon>
        <taxon>Thioalbus</taxon>
    </lineage>
</organism>
<dbReference type="InterPro" id="IPR028987">
    <property type="entry name" value="ATP_synth_B-like_membr_sf"/>
</dbReference>
<evidence type="ECO:0000256" key="12">
    <source>
        <dbReference type="ARBA" id="ARBA00025198"/>
    </source>
</evidence>
<comment type="subunit">
    <text evidence="14">F-type ATPases have 2 components, F(1) - the catalytic core - and F(0) - the membrane proton channel. F(1) has five subunits: alpha(3), beta(3), gamma(1), delta(1), epsilon(1). F(0) has four main subunits: a(1), b(2) and c(10-14). The alpha and beta chains form an alternating ring which encloses part of the gamma chain. F(1) is attached to F(0) by a central stalk formed by the gamma and epsilon chains, while a peripheral stalk is formed by the delta and b chains.</text>
</comment>
<evidence type="ECO:0000256" key="15">
    <source>
        <dbReference type="ARBA" id="ARBA00037847"/>
    </source>
</evidence>
<keyword evidence="10 16" id="KW-0472">Membrane</keyword>
<dbReference type="AlphaFoldDB" id="A0A369CHR2"/>
<evidence type="ECO:0000313" key="18">
    <source>
        <dbReference type="EMBL" id="RCX32818.1"/>
    </source>
</evidence>
<evidence type="ECO:0000256" key="7">
    <source>
        <dbReference type="ARBA" id="ARBA00022781"/>
    </source>
</evidence>
<dbReference type="GO" id="GO:0005886">
    <property type="term" value="C:plasma membrane"/>
    <property type="evidence" value="ECO:0007669"/>
    <property type="project" value="UniProtKB-SubCell"/>
</dbReference>
<comment type="subunit">
    <text evidence="16">F-type ATPases have 2 components, F(1) - the catalytic core - and F(0) - the membrane proton channel. F(1) has five subunits: alpha(3), beta(3), gamma(1), delta(1), epsilon(1). F(0) has three main subunits: a(1), b(2) and c(10-14). The alpha and beta chains form an alternating ring which encloses part of the gamma chain. F(1) is attached to F(0) by a central stalk formed by the gamma and epsilon chains, while a peripheral stalk is formed by the delta and b chains.</text>
</comment>
<evidence type="ECO:0000256" key="9">
    <source>
        <dbReference type="ARBA" id="ARBA00023065"/>
    </source>
</evidence>
<keyword evidence="7 16" id="KW-0375">Hydrogen ion transport</keyword>
<comment type="caution">
    <text evidence="18">The sequence shown here is derived from an EMBL/GenBank/DDBJ whole genome shotgun (WGS) entry which is preliminary data.</text>
</comment>
<evidence type="ECO:0000256" key="5">
    <source>
        <dbReference type="ARBA" id="ARBA00022547"/>
    </source>
</evidence>
<evidence type="ECO:0000256" key="16">
    <source>
        <dbReference type="HAMAP-Rule" id="MF_01398"/>
    </source>
</evidence>
<sequence length="156" mass="17467">MNFNATLIGQSIAFFVFVWFCMKFVWPPIMQALNDRKTKIADGLAAAERGLKERELAENHAKEVLVEAKRQAAEIISQAQKRGNEIVEEAKGQARDEGQRLLEAARSEIGQEMSRARDELRGQVVQLAVVGARKVLEKEVNAADHERLLKDVAAQL</sequence>
<evidence type="ECO:0000256" key="8">
    <source>
        <dbReference type="ARBA" id="ARBA00022989"/>
    </source>
</evidence>
<dbReference type="GO" id="GO:0046933">
    <property type="term" value="F:proton-transporting ATP synthase activity, rotational mechanism"/>
    <property type="evidence" value="ECO:0007669"/>
    <property type="project" value="UniProtKB-UniRule"/>
</dbReference>
<keyword evidence="11 16" id="KW-0066">ATP synthesis</keyword>
<keyword evidence="19" id="KW-1185">Reference proteome</keyword>
<dbReference type="InterPro" id="IPR002146">
    <property type="entry name" value="ATP_synth_b/b'su_bac/chlpt"/>
</dbReference>
<keyword evidence="8 16" id="KW-1133">Transmembrane helix</keyword>
<dbReference type="CDD" id="cd06503">
    <property type="entry name" value="ATP-synt_Fo_b"/>
    <property type="match status" value="1"/>
</dbReference>
<comment type="subcellular location">
    <subcellularLocation>
        <location evidence="16">Cell membrane</location>
        <topology evidence="16">Single-pass membrane protein</topology>
    </subcellularLocation>
    <subcellularLocation>
        <location evidence="15">Endomembrane system</location>
        <topology evidence="15">Single-pass membrane protein</topology>
    </subcellularLocation>
</comment>
<dbReference type="GO" id="GO:0045259">
    <property type="term" value="C:proton-transporting ATP synthase complex"/>
    <property type="evidence" value="ECO:0007669"/>
    <property type="project" value="UniProtKB-KW"/>
</dbReference>
<dbReference type="NCBIfam" id="TIGR01144">
    <property type="entry name" value="ATP_synt_b"/>
    <property type="match status" value="1"/>
</dbReference>
<keyword evidence="5 16" id="KW-0138">CF(0)</keyword>
<evidence type="ECO:0000256" key="10">
    <source>
        <dbReference type="ARBA" id="ARBA00023136"/>
    </source>
</evidence>
<evidence type="ECO:0000256" key="6">
    <source>
        <dbReference type="ARBA" id="ARBA00022692"/>
    </source>
</evidence>
<protein>
    <recommendedName>
        <fullName evidence="16">ATP synthase subunit b</fullName>
    </recommendedName>
    <alternativeName>
        <fullName evidence="16">ATP synthase F(0) sector subunit b</fullName>
    </alternativeName>
    <alternativeName>
        <fullName evidence="16">ATPase subunit I</fullName>
    </alternativeName>
    <alternativeName>
        <fullName evidence="16">F-type ATPase subunit b</fullName>
        <shortName evidence="16">F-ATPase subunit b</shortName>
    </alternativeName>
</protein>
<dbReference type="Pfam" id="PF00430">
    <property type="entry name" value="ATP-synt_B"/>
    <property type="match status" value="1"/>
</dbReference>
<keyword evidence="6 16" id="KW-0812">Transmembrane</keyword>
<evidence type="ECO:0000256" key="11">
    <source>
        <dbReference type="ARBA" id="ARBA00023310"/>
    </source>
</evidence>
<dbReference type="Proteomes" id="UP000252707">
    <property type="component" value="Unassembled WGS sequence"/>
</dbReference>
<keyword evidence="9 16" id="KW-0406">Ion transport</keyword>
<keyword evidence="4" id="KW-0997">Cell inner membrane</keyword>
<dbReference type="PANTHER" id="PTHR33445:SF1">
    <property type="entry name" value="ATP SYNTHASE SUBUNIT B"/>
    <property type="match status" value="1"/>
</dbReference>
<evidence type="ECO:0000256" key="1">
    <source>
        <dbReference type="ARBA" id="ARBA00005513"/>
    </source>
</evidence>
<dbReference type="FunFam" id="1.20.5.620:FF:000001">
    <property type="entry name" value="ATP synthase subunit b"/>
    <property type="match status" value="1"/>
</dbReference>
<proteinExistence type="inferred from homology"/>
<comment type="function">
    <text evidence="13">Component of the F(0) channel, it forms part of the peripheral stalk, linking F(1) to F(0). The b'-subunit is a diverged and duplicated form of b found in plants and photosynthetic bacteria.</text>
</comment>
<dbReference type="EMBL" id="QPJY01000001">
    <property type="protein sequence ID" value="RCX32818.1"/>
    <property type="molecule type" value="Genomic_DNA"/>
</dbReference>
<keyword evidence="3 16" id="KW-1003">Cell membrane</keyword>
<dbReference type="NCBIfam" id="NF004411">
    <property type="entry name" value="PRK05759.1-2"/>
    <property type="match status" value="1"/>
</dbReference>
<dbReference type="PANTHER" id="PTHR33445">
    <property type="entry name" value="ATP SYNTHASE SUBUNIT B', CHLOROPLASTIC"/>
    <property type="match status" value="1"/>
</dbReference>
<evidence type="ECO:0000256" key="17">
    <source>
        <dbReference type="RuleBase" id="RU003848"/>
    </source>
</evidence>
<dbReference type="GO" id="GO:0012505">
    <property type="term" value="C:endomembrane system"/>
    <property type="evidence" value="ECO:0007669"/>
    <property type="project" value="UniProtKB-SubCell"/>
</dbReference>
<dbReference type="Gene3D" id="1.20.5.620">
    <property type="entry name" value="F1F0 ATP synthase subunit B, membrane domain"/>
    <property type="match status" value="1"/>
</dbReference>
<dbReference type="HAMAP" id="MF_01398">
    <property type="entry name" value="ATP_synth_b_bprime"/>
    <property type="match status" value="1"/>
</dbReference>
<dbReference type="GO" id="GO:0046961">
    <property type="term" value="F:proton-transporting ATPase activity, rotational mechanism"/>
    <property type="evidence" value="ECO:0007669"/>
    <property type="project" value="TreeGrafter"/>
</dbReference>
<keyword evidence="2 16" id="KW-0813">Transport</keyword>
<dbReference type="RefSeq" id="WP_114277722.1">
    <property type="nucleotide sequence ID" value="NZ_QPJY01000001.1"/>
</dbReference>
<dbReference type="InterPro" id="IPR005864">
    <property type="entry name" value="ATP_synth_F0_bsu_bac"/>
</dbReference>
<evidence type="ECO:0000256" key="13">
    <source>
        <dbReference type="ARBA" id="ARBA00025614"/>
    </source>
</evidence>
<feature type="transmembrane region" description="Helical" evidence="16">
    <location>
        <begin position="6"/>
        <end position="26"/>
    </location>
</feature>
<comment type="similarity">
    <text evidence="1 16 17">Belongs to the ATPase B chain family.</text>
</comment>
<dbReference type="InterPro" id="IPR050059">
    <property type="entry name" value="ATP_synthase_B_chain"/>
</dbReference>
<dbReference type="OrthoDB" id="9788020at2"/>
<name>A0A369CHR2_9GAMM</name>